<evidence type="ECO:0000256" key="1">
    <source>
        <dbReference type="SAM" id="Phobius"/>
    </source>
</evidence>
<protein>
    <submittedName>
        <fullName evidence="2">DUF3054 domain-containing protein</fullName>
    </submittedName>
</protein>
<keyword evidence="1" id="KW-1133">Transmembrane helix</keyword>
<accession>A0ABX8SGG3</accession>
<evidence type="ECO:0000313" key="3">
    <source>
        <dbReference type="Proteomes" id="UP000887023"/>
    </source>
</evidence>
<sequence>MLPAFGIDVVLVLVFVVLGRRSHAEGVTMAGVATTWWPFLAGLCLGWALLVIGRRSRAPRLGYRVLPDGGTVWLTTLTGGMALRALADQGVAVSFVVVAAVVLACFLLGWRALYRLRFRRPAG</sequence>
<organism evidence="2 3">
    <name type="scientific">Skermania pinensis</name>
    <dbReference type="NCBI Taxonomy" id="39122"/>
    <lineage>
        <taxon>Bacteria</taxon>
        <taxon>Bacillati</taxon>
        <taxon>Actinomycetota</taxon>
        <taxon>Actinomycetes</taxon>
        <taxon>Mycobacteriales</taxon>
        <taxon>Gordoniaceae</taxon>
        <taxon>Skermania</taxon>
    </lineage>
</organism>
<dbReference type="Proteomes" id="UP000887023">
    <property type="component" value="Chromosome"/>
</dbReference>
<dbReference type="EMBL" id="CP079105">
    <property type="protein sequence ID" value="QXQ16054.1"/>
    <property type="molecule type" value="Genomic_DNA"/>
</dbReference>
<proteinExistence type="predicted"/>
<reference evidence="2" key="1">
    <citation type="submission" date="2021-07" db="EMBL/GenBank/DDBJ databases">
        <title>Candidatus Kaistella beijingensis sp. nov. isolated from a municipal wastewater treatment plant is involved in sludge foaming.</title>
        <authorList>
            <person name="Song Y."/>
            <person name="Liu S.-J."/>
        </authorList>
    </citation>
    <scope>NUCLEOTIDE SEQUENCE</scope>
    <source>
        <strain evidence="2">DSM 43998</strain>
    </source>
</reference>
<feature type="transmembrane region" description="Helical" evidence="1">
    <location>
        <begin position="34"/>
        <end position="53"/>
    </location>
</feature>
<dbReference type="RefSeq" id="WP_066469598.1">
    <property type="nucleotide sequence ID" value="NZ_CBCRUZ010000005.1"/>
</dbReference>
<feature type="transmembrane region" description="Helical" evidence="1">
    <location>
        <begin position="91"/>
        <end position="110"/>
    </location>
</feature>
<dbReference type="Pfam" id="PF11255">
    <property type="entry name" value="DUF3054"/>
    <property type="match status" value="1"/>
</dbReference>
<keyword evidence="3" id="KW-1185">Reference proteome</keyword>
<name>A0ABX8SGG3_9ACTN</name>
<evidence type="ECO:0000313" key="2">
    <source>
        <dbReference type="EMBL" id="QXQ16054.1"/>
    </source>
</evidence>
<feature type="transmembrane region" description="Helical" evidence="1">
    <location>
        <begin position="65"/>
        <end position="85"/>
    </location>
</feature>
<keyword evidence="1" id="KW-0812">Transmembrane</keyword>
<dbReference type="InterPro" id="IPR021414">
    <property type="entry name" value="DUF3054"/>
</dbReference>
<gene>
    <name evidence="2" type="ORF">KV203_18485</name>
</gene>
<keyword evidence="1" id="KW-0472">Membrane</keyword>